<evidence type="ECO:0000256" key="9">
    <source>
        <dbReference type="SAM" id="SignalP"/>
    </source>
</evidence>
<feature type="chain" id="PRO_5020855393" description="Pseudoazurin" evidence="9">
    <location>
        <begin position="23"/>
        <end position="144"/>
    </location>
</feature>
<keyword evidence="2" id="KW-0813">Transport</keyword>
<dbReference type="GO" id="GO:0042597">
    <property type="term" value="C:periplasmic space"/>
    <property type="evidence" value="ECO:0007669"/>
    <property type="project" value="UniProtKB-SubCell"/>
</dbReference>
<dbReference type="Gene3D" id="2.60.40.420">
    <property type="entry name" value="Cupredoxins - blue copper proteins"/>
    <property type="match status" value="1"/>
</dbReference>
<dbReference type="InterPro" id="IPR000923">
    <property type="entry name" value="BlueCu_1"/>
</dbReference>
<keyword evidence="12" id="KW-1185">Reference proteome</keyword>
<comment type="cofactor">
    <cofactor evidence="8">
        <name>Cu cation</name>
        <dbReference type="ChEBI" id="CHEBI:23378"/>
    </cofactor>
    <text evidence="8">Binds 1 copper ion per subunit.</text>
</comment>
<keyword evidence="6 8" id="KW-0186">Copper</keyword>
<keyword evidence="3 8" id="KW-0479">Metal-binding</keyword>
<dbReference type="GO" id="GO:0009055">
    <property type="term" value="F:electron transfer activity"/>
    <property type="evidence" value="ECO:0007669"/>
    <property type="project" value="InterPro"/>
</dbReference>
<feature type="binding site" evidence="8">
    <location>
        <position position="109"/>
    </location>
    <ligand>
        <name>Cu cation</name>
        <dbReference type="ChEBI" id="CHEBI:23378"/>
    </ligand>
</feature>
<dbReference type="RefSeq" id="WP_133397010.1">
    <property type="nucleotide sequence ID" value="NZ_SNAA01000010.1"/>
</dbReference>
<evidence type="ECO:0000256" key="5">
    <source>
        <dbReference type="ARBA" id="ARBA00022982"/>
    </source>
</evidence>
<proteinExistence type="predicted"/>
<feature type="binding site" evidence="8">
    <location>
        <position position="101"/>
    </location>
    <ligand>
        <name>Cu cation</name>
        <dbReference type="ChEBI" id="CHEBI:23378"/>
    </ligand>
</feature>
<name>A0A4V3B9J1_9RHOB</name>
<dbReference type="PRINTS" id="PR00156">
    <property type="entry name" value="COPPERBLUE"/>
</dbReference>
<feature type="domain" description="Blue (type 1) copper" evidence="10">
    <location>
        <begin position="28"/>
        <end position="115"/>
    </location>
</feature>
<dbReference type="Pfam" id="PF00127">
    <property type="entry name" value="Copper-bind"/>
    <property type="match status" value="1"/>
</dbReference>
<evidence type="ECO:0000256" key="3">
    <source>
        <dbReference type="ARBA" id="ARBA00022723"/>
    </source>
</evidence>
<dbReference type="SUPFAM" id="SSF49503">
    <property type="entry name" value="Cupredoxins"/>
    <property type="match status" value="1"/>
</dbReference>
<keyword evidence="4" id="KW-0574">Periplasm</keyword>
<evidence type="ECO:0000256" key="7">
    <source>
        <dbReference type="NCBIfam" id="TIGR02375"/>
    </source>
</evidence>
<feature type="binding site" evidence="8">
    <location>
        <position position="63"/>
    </location>
    <ligand>
        <name>Cu cation</name>
        <dbReference type="ChEBI" id="CHEBI:23378"/>
    </ligand>
</feature>
<dbReference type="AlphaFoldDB" id="A0A4V3B9J1"/>
<evidence type="ECO:0000259" key="10">
    <source>
        <dbReference type="Pfam" id="PF00127"/>
    </source>
</evidence>
<keyword evidence="9" id="KW-0732">Signal</keyword>
<feature type="binding site" evidence="8">
    <location>
        <position position="104"/>
    </location>
    <ligand>
        <name>Cu cation</name>
        <dbReference type="ChEBI" id="CHEBI:23378"/>
    </ligand>
</feature>
<feature type="signal peptide" evidence="9">
    <location>
        <begin position="1"/>
        <end position="22"/>
    </location>
</feature>
<reference evidence="11 12" key="1">
    <citation type="submission" date="2019-03" db="EMBL/GenBank/DDBJ databases">
        <title>Primorskyibacter sp. SS33 isolated from sediments.</title>
        <authorList>
            <person name="Xunke S."/>
        </authorList>
    </citation>
    <scope>NUCLEOTIDE SEQUENCE [LARGE SCALE GENOMIC DNA]</scope>
    <source>
        <strain evidence="11 12">SS33</strain>
    </source>
</reference>
<evidence type="ECO:0000256" key="2">
    <source>
        <dbReference type="ARBA" id="ARBA00022448"/>
    </source>
</evidence>
<dbReference type="InterPro" id="IPR012745">
    <property type="entry name" value="Pseudoazurin"/>
</dbReference>
<dbReference type="InterPro" id="IPR008972">
    <property type="entry name" value="Cupredoxin"/>
</dbReference>
<evidence type="ECO:0000313" key="11">
    <source>
        <dbReference type="EMBL" id="TDL79419.1"/>
    </source>
</evidence>
<accession>A0A4V3B9J1</accession>
<dbReference type="EMBL" id="SNAA01000010">
    <property type="protein sequence ID" value="TDL79419.1"/>
    <property type="molecule type" value="Genomic_DNA"/>
</dbReference>
<dbReference type="InterPro" id="IPR001235">
    <property type="entry name" value="Copper_blue_Plastocyanin"/>
</dbReference>
<comment type="caution">
    <text evidence="11">The sequence shown here is derived from an EMBL/GenBank/DDBJ whole genome shotgun (WGS) entry which is preliminary data.</text>
</comment>
<gene>
    <name evidence="11" type="ORF">E2L08_10390</name>
</gene>
<dbReference type="PRINTS" id="PR00155">
    <property type="entry name" value="AMICYANIN"/>
</dbReference>
<dbReference type="OrthoDB" id="7510199at2"/>
<comment type="subcellular location">
    <subcellularLocation>
        <location evidence="1">Periplasm</location>
    </subcellularLocation>
</comment>
<dbReference type="GO" id="GO:0005507">
    <property type="term" value="F:copper ion binding"/>
    <property type="evidence" value="ECO:0007669"/>
    <property type="project" value="UniProtKB-UniRule"/>
</dbReference>
<dbReference type="Proteomes" id="UP000295701">
    <property type="component" value="Unassembled WGS sequence"/>
</dbReference>
<dbReference type="NCBIfam" id="TIGR02375">
    <property type="entry name" value="pseudoazurin"/>
    <property type="match status" value="1"/>
</dbReference>
<evidence type="ECO:0000313" key="12">
    <source>
        <dbReference type="Proteomes" id="UP000295701"/>
    </source>
</evidence>
<sequence>MFRKATAAATALIVLAAGAVSAETFEVQMLNKGSDGERMVFEPAFIQAQPGDTIKFIPTDKSHNAESLLEMMPEGAEAFKGRINEEIEVTLDVEGLYGIQCKPHFAMGMVMTVAVGDVQSADDFIQGRVPPKAKERFEAQLENL</sequence>
<evidence type="ECO:0000256" key="8">
    <source>
        <dbReference type="PIRSR" id="PIRSR602386-1"/>
    </source>
</evidence>
<keyword evidence="5" id="KW-0249">Electron transport</keyword>
<evidence type="ECO:0000256" key="4">
    <source>
        <dbReference type="ARBA" id="ARBA00022764"/>
    </source>
</evidence>
<dbReference type="CDD" id="cd04218">
    <property type="entry name" value="Pseudoazurin"/>
    <property type="match status" value="1"/>
</dbReference>
<dbReference type="InterPro" id="IPR002386">
    <property type="entry name" value="Amicyanin/Pseudoazurin"/>
</dbReference>
<protein>
    <recommendedName>
        <fullName evidence="7">Pseudoazurin</fullName>
    </recommendedName>
</protein>
<evidence type="ECO:0000256" key="6">
    <source>
        <dbReference type="ARBA" id="ARBA00023008"/>
    </source>
</evidence>
<organism evidence="11 12">
    <name type="scientific">Palleronia sediminis</name>
    <dbReference type="NCBI Taxonomy" id="2547833"/>
    <lineage>
        <taxon>Bacteria</taxon>
        <taxon>Pseudomonadati</taxon>
        <taxon>Pseudomonadota</taxon>
        <taxon>Alphaproteobacteria</taxon>
        <taxon>Rhodobacterales</taxon>
        <taxon>Roseobacteraceae</taxon>
        <taxon>Palleronia</taxon>
    </lineage>
</organism>
<evidence type="ECO:0000256" key="1">
    <source>
        <dbReference type="ARBA" id="ARBA00004418"/>
    </source>
</evidence>